<evidence type="ECO:0000256" key="3">
    <source>
        <dbReference type="ARBA" id="ARBA00022833"/>
    </source>
</evidence>
<evidence type="ECO:0000313" key="8">
    <source>
        <dbReference type="EMBL" id="KAF6758390.1"/>
    </source>
</evidence>
<evidence type="ECO:0000256" key="4">
    <source>
        <dbReference type="PROSITE-ProRule" id="PRU00042"/>
    </source>
</evidence>
<feature type="compositionally biased region" description="Low complexity" evidence="6">
    <location>
        <begin position="1140"/>
        <end position="1159"/>
    </location>
</feature>
<feature type="compositionally biased region" description="Low complexity" evidence="6">
    <location>
        <begin position="1059"/>
        <end position="1102"/>
    </location>
</feature>
<dbReference type="InterPro" id="IPR036236">
    <property type="entry name" value="Znf_C2H2_sf"/>
</dbReference>
<dbReference type="OrthoDB" id="10018191at2759"/>
<feature type="compositionally biased region" description="Polar residues" evidence="6">
    <location>
        <begin position="635"/>
        <end position="650"/>
    </location>
</feature>
<evidence type="ECO:0000256" key="5">
    <source>
        <dbReference type="SAM" id="Coils"/>
    </source>
</evidence>
<feature type="compositionally biased region" description="Gly residues" evidence="6">
    <location>
        <begin position="738"/>
        <end position="749"/>
    </location>
</feature>
<dbReference type="PROSITE" id="PS50157">
    <property type="entry name" value="ZINC_FINGER_C2H2_2"/>
    <property type="match status" value="2"/>
</dbReference>
<feature type="compositionally biased region" description="Polar residues" evidence="6">
    <location>
        <begin position="10"/>
        <end position="21"/>
    </location>
</feature>
<feature type="region of interest" description="Disordered" evidence="6">
    <location>
        <begin position="275"/>
        <end position="335"/>
    </location>
</feature>
<keyword evidence="1" id="KW-0479">Metal-binding</keyword>
<feature type="coiled-coil region" evidence="5">
    <location>
        <begin position="870"/>
        <end position="912"/>
    </location>
</feature>
<dbReference type="Pfam" id="PF00096">
    <property type="entry name" value="zf-C2H2"/>
    <property type="match status" value="1"/>
</dbReference>
<dbReference type="GO" id="GO:0000981">
    <property type="term" value="F:DNA-binding transcription factor activity, RNA polymerase II-specific"/>
    <property type="evidence" value="ECO:0007669"/>
    <property type="project" value="TreeGrafter"/>
</dbReference>
<feature type="region of interest" description="Disordered" evidence="6">
    <location>
        <begin position="692"/>
        <end position="763"/>
    </location>
</feature>
<organism evidence="8 9">
    <name type="scientific">Ephemerocybe angulata</name>
    <dbReference type="NCBI Taxonomy" id="980116"/>
    <lineage>
        <taxon>Eukaryota</taxon>
        <taxon>Fungi</taxon>
        <taxon>Dikarya</taxon>
        <taxon>Basidiomycota</taxon>
        <taxon>Agaricomycotina</taxon>
        <taxon>Agaricomycetes</taxon>
        <taxon>Agaricomycetidae</taxon>
        <taxon>Agaricales</taxon>
        <taxon>Agaricineae</taxon>
        <taxon>Psathyrellaceae</taxon>
        <taxon>Ephemerocybe</taxon>
    </lineage>
</organism>
<evidence type="ECO:0000259" key="7">
    <source>
        <dbReference type="PROSITE" id="PS50157"/>
    </source>
</evidence>
<dbReference type="SUPFAM" id="SSF57667">
    <property type="entry name" value="beta-beta-alpha zinc fingers"/>
    <property type="match status" value="1"/>
</dbReference>
<feature type="region of interest" description="Disordered" evidence="6">
    <location>
        <begin position="1"/>
        <end position="55"/>
    </location>
</feature>
<feature type="region of interest" description="Disordered" evidence="6">
    <location>
        <begin position="1059"/>
        <end position="1159"/>
    </location>
</feature>
<dbReference type="Proteomes" id="UP000521943">
    <property type="component" value="Unassembled WGS sequence"/>
</dbReference>
<feature type="compositionally biased region" description="Low complexity" evidence="6">
    <location>
        <begin position="1112"/>
        <end position="1125"/>
    </location>
</feature>
<feature type="compositionally biased region" description="Low complexity" evidence="6">
    <location>
        <begin position="750"/>
        <end position="760"/>
    </location>
</feature>
<feature type="compositionally biased region" description="Gly residues" evidence="6">
    <location>
        <begin position="668"/>
        <end position="677"/>
    </location>
</feature>
<dbReference type="AlphaFoldDB" id="A0A8H6M844"/>
<evidence type="ECO:0000256" key="1">
    <source>
        <dbReference type="ARBA" id="ARBA00022723"/>
    </source>
</evidence>
<feature type="compositionally biased region" description="Low complexity" evidence="6">
    <location>
        <begin position="144"/>
        <end position="157"/>
    </location>
</feature>
<feature type="compositionally biased region" description="Gly residues" evidence="6">
    <location>
        <begin position="290"/>
        <end position="301"/>
    </location>
</feature>
<feature type="region of interest" description="Disordered" evidence="6">
    <location>
        <begin position="140"/>
        <end position="263"/>
    </location>
</feature>
<feature type="region of interest" description="Disordered" evidence="6">
    <location>
        <begin position="574"/>
        <end position="677"/>
    </location>
</feature>
<dbReference type="InterPro" id="IPR013087">
    <property type="entry name" value="Znf_C2H2_type"/>
</dbReference>
<evidence type="ECO:0000256" key="6">
    <source>
        <dbReference type="SAM" id="MobiDB-lite"/>
    </source>
</evidence>
<dbReference type="PANTHER" id="PTHR23235:SF120">
    <property type="entry name" value="KRUPPEL-LIKE FACTOR 15"/>
    <property type="match status" value="1"/>
</dbReference>
<comment type="caution">
    <text evidence="8">The sequence shown here is derived from an EMBL/GenBank/DDBJ whole genome shotgun (WGS) entry which is preliminary data.</text>
</comment>
<keyword evidence="9" id="KW-1185">Reference proteome</keyword>
<feature type="compositionally biased region" description="Low complexity" evidence="6">
    <location>
        <begin position="523"/>
        <end position="553"/>
    </location>
</feature>
<feature type="compositionally biased region" description="Low complexity" evidence="6">
    <location>
        <begin position="477"/>
        <end position="489"/>
    </location>
</feature>
<feature type="compositionally biased region" description="Low complexity" evidence="6">
    <location>
        <begin position="432"/>
        <end position="462"/>
    </location>
</feature>
<sequence length="1214" mass="127400">MDDDLDRTGSPDSAGSTNSGGHQLLDGNGDDGGGDNSMTGTMLVQAPGAPTKRYRPAPAKTFQCRGYGECRMVFSRSEHLARHIRKHTGERPFSCHCGKQFSRLDNLRQHAQTVHADKQDQNEQMMRDLTSLHATMAAANKGSGRPAAPGARRTATTHSGGHQVDGGPVMMKQEHSEHPLGLSLRPGTSTGYEAAGDMWTGSNHSFRDPGQSFLGSPGSFRGFGGGYPGADEPRRPGTGAGPGGARSASSRPGTASGGAAANTTTLPPLAAVVSASLAPSPPPQHAFHGFGAGQRYHGGGIEQQSPRDGPVLPPFPSFRRPATRPGTAPAFFSKSSSWGMGAPRDVLSGYGGGSGIGSSGGRTGSSAGAVGRFYSRRGASPIAEAHTSAAGGTGGGGESYNEPGGHDSPFYFNAPSVADAQPAFAYSAPPLTAGARASSSSGPSTASSSSGGGTTAPATSPGYYANPRKRGFGGPDGPAYDDAAAAGYGSESRPASRRLSVMELCNDTDAAPPKSSHGRDGGRVLLSSSSGGATSPATSITSPTSAAGSGAPGGTAAYSAFSLASRAGPAFHTGGYGRPGSSSRGGSGFGGSRGFGRRSASPESYAESHFYARGEREQREGELERQGSYGYGGSRPTTASGLGLVTSTKTLHIFDRGSRSPAGAGAAERGGAGAAGEGGIFRFGVGEFGGEVSGRDEGAAGEAVRGGGRESWRRRESGERGERGEWERERVERVGEHGMSGGGGGGMGMGMSSLSLTSSMDPGMNLQHPGQAYLQQQQQQQQHQAMGVGGAGMGMVRRNSEPVVGFRAVHLGERVYGTEGYHQQQQPGQSPMHHPVLGMESPMGREEGSQYFHGVGEYQHHPPQHAQHQQQQVQEQAGEYEMEMMRAQVEAQQEGERRREEEQMRMREMEMEMRARQEGMYLTARVQGGASPGSSYGTPGEYLEVSPHLGHHYQESQVQGQQQVYQEQQQQVYQDQGQAQQVYREQEVYSGSVDGEWSQGHYQGQGQEGLPLLSPLDTGMGEYMGQGPMQVAQRAYLEGWRAQREREVREMQMHQQVQHQHQAQHQHQQQMHIPQQQQMHEVQQQQQQQHHVSQHHQLQGHEVVQHPHPHPHQLQGQMQEGQQEGPYGGVVGALYHHGHPGSSGSGSPDGSIGSAGMSHGSMSAGGMNGAGMSAGMNGAGMNGGMSGVGGVSGVRMSGLNGVAGRDLRVRDRRM</sequence>
<keyword evidence="3" id="KW-0862">Zinc</keyword>
<accession>A0A8H6M844</accession>
<feature type="region of interest" description="Disordered" evidence="6">
    <location>
        <begin position="381"/>
        <end position="414"/>
    </location>
</feature>
<dbReference type="GO" id="GO:0008270">
    <property type="term" value="F:zinc ion binding"/>
    <property type="evidence" value="ECO:0007669"/>
    <property type="project" value="UniProtKB-KW"/>
</dbReference>
<feature type="domain" description="C2H2-type" evidence="7">
    <location>
        <begin position="93"/>
        <end position="120"/>
    </location>
</feature>
<dbReference type="PANTHER" id="PTHR23235">
    <property type="entry name" value="KRUEPPEL-LIKE TRANSCRIPTION FACTOR"/>
    <property type="match status" value="1"/>
</dbReference>
<feature type="compositionally biased region" description="Gly residues" evidence="6">
    <location>
        <begin position="574"/>
        <end position="594"/>
    </location>
</feature>
<evidence type="ECO:0000313" key="9">
    <source>
        <dbReference type="Proteomes" id="UP000521943"/>
    </source>
</evidence>
<name>A0A8H6M844_9AGAR</name>
<feature type="compositionally biased region" description="Basic and acidic residues" evidence="6">
    <location>
        <begin position="610"/>
        <end position="625"/>
    </location>
</feature>
<dbReference type="EMBL" id="JACGCI010000019">
    <property type="protein sequence ID" value="KAF6758390.1"/>
    <property type="molecule type" value="Genomic_DNA"/>
</dbReference>
<dbReference type="FunFam" id="3.30.160.60:FF:002343">
    <property type="entry name" value="Zinc finger protein 33A"/>
    <property type="match status" value="1"/>
</dbReference>
<proteinExistence type="predicted"/>
<feature type="compositionally biased region" description="Low complexity" evidence="6">
    <location>
        <begin position="245"/>
        <end position="263"/>
    </location>
</feature>
<keyword evidence="2 4" id="KW-0863">Zinc-finger</keyword>
<keyword evidence="5" id="KW-0175">Coiled coil</keyword>
<dbReference type="Gene3D" id="3.30.160.60">
    <property type="entry name" value="Classic Zinc Finger"/>
    <property type="match status" value="2"/>
</dbReference>
<feature type="region of interest" description="Disordered" evidence="6">
    <location>
        <begin position="431"/>
        <end position="553"/>
    </location>
</feature>
<reference evidence="8 9" key="1">
    <citation type="submission" date="2020-07" db="EMBL/GenBank/DDBJ databases">
        <title>Comparative genomics of pyrophilous fungi reveals a link between fire events and developmental genes.</title>
        <authorList>
            <consortium name="DOE Joint Genome Institute"/>
            <person name="Steindorff A.S."/>
            <person name="Carver A."/>
            <person name="Calhoun S."/>
            <person name="Stillman K."/>
            <person name="Liu H."/>
            <person name="Lipzen A."/>
            <person name="Pangilinan J."/>
            <person name="Labutti K."/>
            <person name="Bruns T.D."/>
            <person name="Grigoriev I.V."/>
        </authorList>
    </citation>
    <scope>NUCLEOTIDE SEQUENCE [LARGE SCALE GENOMIC DNA]</scope>
    <source>
        <strain evidence="8 9">CBS 144469</strain>
    </source>
</reference>
<feature type="domain" description="C2H2-type" evidence="7">
    <location>
        <begin position="62"/>
        <end position="92"/>
    </location>
</feature>
<protein>
    <recommendedName>
        <fullName evidence="7">C2H2-type domain-containing protein</fullName>
    </recommendedName>
</protein>
<feature type="compositionally biased region" description="Basic and acidic residues" evidence="6">
    <location>
        <begin position="707"/>
        <end position="736"/>
    </location>
</feature>
<dbReference type="GO" id="GO:0000978">
    <property type="term" value="F:RNA polymerase II cis-regulatory region sequence-specific DNA binding"/>
    <property type="evidence" value="ECO:0007669"/>
    <property type="project" value="TreeGrafter"/>
</dbReference>
<evidence type="ECO:0000256" key="2">
    <source>
        <dbReference type="ARBA" id="ARBA00022771"/>
    </source>
</evidence>
<gene>
    <name evidence="8" type="ORF">DFP72DRAFT_845304</name>
</gene>